<proteinExistence type="predicted"/>
<dbReference type="EMBL" id="ATLV01014234">
    <property type="status" value="NOT_ANNOTATED_CDS"/>
    <property type="molecule type" value="Genomic_DNA"/>
</dbReference>
<keyword evidence="4" id="KW-1185">Reference proteome</keyword>
<protein>
    <submittedName>
        <fullName evidence="2 3">MltA domain protein</fullName>
    </submittedName>
</protein>
<gene>
    <name evidence="2" type="ORF">ZHAS_00005931</name>
</gene>
<reference evidence="2 4" key="1">
    <citation type="journal article" date="2014" name="BMC Genomics">
        <title>Genome sequence of Anopheles sinensis provides insight into genetics basis of mosquito competence for malaria parasites.</title>
        <authorList>
            <person name="Zhou D."/>
            <person name="Zhang D."/>
            <person name="Ding G."/>
            <person name="Shi L."/>
            <person name="Hou Q."/>
            <person name="Ye Y."/>
            <person name="Xu Y."/>
            <person name="Zhou H."/>
            <person name="Xiong C."/>
            <person name="Li S."/>
            <person name="Yu J."/>
            <person name="Hong S."/>
            <person name="Yu X."/>
            <person name="Zou P."/>
            <person name="Chen C."/>
            <person name="Chang X."/>
            <person name="Wang W."/>
            <person name="Lv Y."/>
            <person name="Sun Y."/>
            <person name="Ma L."/>
            <person name="Shen B."/>
            <person name="Zhu C."/>
        </authorList>
    </citation>
    <scope>NUCLEOTIDE SEQUENCE [LARGE SCALE GENOMIC DNA]</scope>
</reference>
<name>A0A084VKM8_ANOSI</name>
<evidence type="ECO:0000256" key="1">
    <source>
        <dbReference type="SAM" id="MobiDB-lite"/>
    </source>
</evidence>
<reference evidence="3" key="2">
    <citation type="submission" date="2020-05" db="UniProtKB">
        <authorList>
            <consortium name="EnsemblMetazoa"/>
        </authorList>
    </citation>
    <scope>IDENTIFICATION</scope>
</reference>
<evidence type="ECO:0000313" key="4">
    <source>
        <dbReference type="Proteomes" id="UP000030765"/>
    </source>
</evidence>
<feature type="region of interest" description="Disordered" evidence="1">
    <location>
        <begin position="1"/>
        <end position="33"/>
    </location>
</feature>
<sequence>MPVLREAEQCTTVQRKHSGSAGATAEKGTRFGTSWKSRRCHRESFFAPGPQTKSRGFDLPIPDPLMMGFYKPFSDLSPSRAPCNVTSMLDDSTEPNGWCSVLFPALAGFPGTLM</sequence>
<evidence type="ECO:0000313" key="2">
    <source>
        <dbReference type="EMBL" id="KFB38522.1"/>
    </source>
</evidence>
<dbReference type="Proteomes" id="UP000030765">
    <property type="component" value="Unassembled WGS sequence"/>
</dbReference>
<organism evidence="2">
    <name type="scientific">Anopheles sinensis</name>
    <name type="common">Mosquito</name>
    <dbReference type="NCBI Taxonomy" id="74873"/>
    <lineage>
        <taxon>Eukaryota</taxon>
        <taxon>Metazoa</taxon>
        <taxon>Ecdysozoa</taxon>
        <taxon>Arthropoda</taxon>
        <taxon>Hexapoda</taxon>
        <taxon>Insecta</taxon>
        <taxon>Pterygota</taxon>
        <taxon>Neoptera</taxon>
        <taxon>Endopterygota</taxon>
        <taxon>Diptera</taxon>
        <taxon>Nematocera</taxon>
        <taxon>Culicoidea</taxon>
        <taxon>Culicidae</taxon>
        <taxon>Anophelinae</taxon>
        <taxon>Anopheles</taxon>
    </lineage>
</organism>
<accession>A0A084VKM8</accession>
<dbReference type="EMBL" id="KE524948">
    <property type="protein sequence ID" value="KFB38522.1"/>
    <property type="molecule type" value="Genomic_DNA"/>
</dbReference>
<dbReference type="EnsemblMetazoa" id="ASIC005931-RA">
    <property type="protein sequence ID" value="ASIC005931-PA"/>
    <property type="gene ID" value="ASIC005931"/>
</dbReference>
<dbReference type="VEuPathDB" id="VectorBase:ASIC005931"/>
<dbReference type="AlphaFoldDB" id="A0A084VKM8"/>
<evidence type="ECO:0000313" key="3">
    <source>
        <dbReference type="EnsemblMetazoa" id="ASIC005931-PA"/>
    </source>
</evidence>